<gene>
    <name evidence="1" type="ORF">E3U43_017581</name>
</gene>
<dbReference type="EMBL" id="CM011685">
    <property type="protein sequence ID" value="TMS12623.1"/>
    <property type="molecule type" value="Genomic_DNA"/>
</dbReference>
<keyword evidence="2" id="KW-1185">Reference proteome</keyword>
<evidence type="ECO:0000313" key="2">
    <source>
        <dbReference type="Proteomes" id="UP000793456"/>
    </source>
</evidence>
<name>A0ACD3R1N1_LARCR</name>
<proteinExistence type="predicted"/>
<comment type="caution">
    <text evidence="1">The sequence shown here is derived from an EMBL/GenBank/DDBJ whole genome shotgun (WGS) entry which is preliminary data.</text>
</comment>
<dbReference type="Proteomes" id="UP000793456">
    <property type="component" value="Chromosome XII"/>
</dbReference>
<sequence length="195" mass="20614">MPMPIISCGPVRRPLCRFTGVWNGLFGAPRTNAPTATRVIVISSDVVGRVAFSTTVRIARMPPPITEPKTAKVEFLELNACFAATLAAPSDTPAAVAAPNIPPMLLRAPREELDCRMALRATDDIIAAPIATFPATSGPRPTMDTVPRPAPSSPADRNATQRTDCSIKYTSASDPSSASPAPKPTENPIIPTKTE</sequence>
<evidence type="ECO:0000313" key="1">
    <source>
        <dbReference type="EMBL" id="TMS12623.1"/>
    </source>
</evidence>
<reference evidence="1" key="1">
    <citation type="submission" date="2018-11" db="EMBL/GenBank/DDBJ databases">
        <title>The sequence and de novo assembly of Larimichthys crocea genome using PacBio and Hi-C technologies.</title>
        <authorList>
            <person name="Xu P."/>
            <person name="Chen B."/>
            <person name="Zhou Z."/>
            <person name="Ke Q."/>
            <person name="Wu Y."/>
            <person name="Bai H."/>
            <person name="Pu F."/>
        </authorList>
    </citation>
    <scope>NUCLEOTIDE SEQUENCE</scope>
    <source>
        <tissue evidence="1">Muscle</tissue>
    </source>
</reference>
<protein>
    <submittedName>
        <fullName evidence="1">Uncharacterized protein</fullName>
    </submittedName>
</protein>
<organism evidence="1 2">
    <name type="scientific">Larimichthys crocea</name>
    <name type="common">Large yellow croaker</name>
    <name type="synonym">Pseudosciaena crocea</name>
    <dbReference type="NCBI Taxonomy" id="215358"/>
    <lineage>
        <taxon>Eukaryota</taxon>
        <taxon>Metazoa</taxon>
        <taxon>Chordata</taxon>
        <taxon>Craniata</taxon>
        <taxon>Vertebrata</taxon>
        <taxon>Euteleostomi</taxon>
        <taxon>Actinopterygii</taxon>
        <taxon>Neopterygii</taxon>
        <taxon>Teleostei</taxon>
        <taxon>Neoteleostei</taxon>
        <taxon>Acanthomorphata</taxon>
        <taxon>Eupercaria</taxon>
        <taxon>Sciaenidae</taxon>
        <taxon>Larimichthys</taxon>
    </lineage>
</organism>
<accession>A0ACD3R1N1</accession>